<keyword evidence="4" id="KW-1185">Reference proteome</keyword>
<dbReference type="InterPro" id="IPR005545">
    <property type="entry name" value="YCII"/>
</dbReference>
<dbReference type="OrthoDB" id="9814407at2"/>
<dbReference type="InterPro" id="IPR011008">
    <property type="entry name" value="Dimeric_a/b-barrel"/>
</dbReference>
<dbReference type="PANTHER" id="PTHR37828">
    <property type="entry name" value="GSR2449 PROTEIN"/>
    <property type="match status" value="1"/>
</dbReference>
<dbReference type="GeneID" id="300402635"/>
<proteinExistence type="inferred from homology"/>
<evidence type="ECO:0000256" key="1">
    <source>
        <dbReference type="ARBA" id="ARBA00007689"/>
    </source>
</evidence>
<dbReference type="Proteomes" id="UP000366945">
    <property type="component" value="Unassembled WGS sequence"/>
</dbReference>
<keyword evidence="3" id="KW-0378">Hydrolase</keyword>
<dbReference type="RefSeq" id="WP_150677968.1">
    <property type="nucleotide sequence ID" value="NZ_CABPSK010000001.1"/>
</dbReference>
<name>A0A5E4S894_9BURK</name>
<dbReference type="AlphaFoldDB" id="A0A5E4S894"/>
<dbReference type="PANTHER" id="PTHR37828:SF1">
    <property type="entry name" value="YCII-RELATED DOMAIN-CONTAINING PROTEIN"/>
    <property type="match status" value="1"/>
</dbReference>
<dbReference type="GO" id="GO:0016787">
    <property type="term" value="F:hydrolase activity"/>
    <property type="evidence" value="ECO:0007669"/>
    <property type="project" value="UniProtKB-KW"/>
</dbReference>
<sequence>MYIVELTYLQPMSAIDAQLEAHRAFLATQYERGLFIASGPKNPRDGGVIVVSGKVSRAELDARIALDPFHIHGLADYRVIEFSPVKSHPQVTNLL</sequence>
<gene>
    <name evidence="3" type="ORF">PPN31114_00571</name>
</gene>
<evidence type="ECO:0000313" key="3">
    <source>
        <dbReference type="EMBL" id="VVD70269.1"/>
    </source>
</evidence>
<organism evidence="3 4">
    <name type="scientific">Pandoraea pneumonica</name>
    <dbReference type="NCBI Taxonomy" id="2508299"/>
    <lineage>
        <taxon>Bacteria</taxon>
        <taxon>Pseudomonadati</taxon>
        <taxon>Pseudomonadota</taxon>
        <taxon>Betaproteobacteria</taxon>
        <taxon>Burkholderiales</taxon>
        <taxon>Burkholderiaceae</taxon>
        <taxon>Pandoraea</taxon>
    </lineage>
</organism>
<feature type="domain" description="YCII-related" evidence="2">
    <location>
        <begin position="1"/>
        <end position="83"/>
    </location>
</feature>
<evidence type="ECO:0000259" key="2">
    <source>
        <dbReference type="Pfam" id="PF03795"/>
    </source>
</evidence>
<evidence type="ECO:0000313" key="4">
    <source>
        <dbReference type="Proteomes" id="UP000366945"/>
    </source>
</evidence>
<comment type="similarity">
    <text evidence="1">Belongs to the YciI family.</text>
</comment>
<protein>
    <submittedName>
        <fullName evidence="3">GTP cyclohydrolase</fullName>
    </submittedName>
</protein>
<dbReference type="Pfam" id="PF03795">
    <property type="entry name" value="YCII"/>
    <property type="match status" value="1"/>
</dbReference>
<accession>A0A5E4S894</accession>
<dbReference type="SUPFAM" id="SSF54909">
    <property type="entry name" value="Dimeric alpha+beta barrel"/>
    <property type="match status" value="1"/>
</dbReference>
<dbReference type="EMBL" id="CABPSK010000001">
    <property type="protein sequence ID" value="VVD70269.1"/>
    <property type="molecule type" value="Genomic_DNA"/>
</dbReference>
<reference evidence="3 4" key="1">
    <citation type="submission" date="2019-08" db="EMBL/GenBank/DDBJ databases">
        <authorList>
            <person name="Peeters C."/>
        </authorList>
    </citation>
    <scope>NUCLEOTIDE SEQUENCE [LARGE SCALE GENOMIC DNA]</scope>
    <source>
        <strain evidence="3 4">LMG 31114</strain>
    </source>
</reference>